<evidence type="ECO:0000256" key="5">
    <source>
        <dbReference type="ARBA" id="ARBA00023136"/>
    </source>
</evidence>
<keyword evidence="9" id="KW-1185">Reference proteome</keyword>
<dbReference type="GO" id="GO:0005886">
    <property type="term" value="C:plasma membrane"/>
    <property type="evidence" value="ECO:0007669"/>
    <property type="project" value="UniProtKB-SubCell"/>
</dbReference>
<evidence type="ECO:0000259" key="7">
    <source>
        <dbReference type="Pfam" id="PF09335"/>
    </source>
</evidence>
<dbReference type="AlphaFoldDB" id="A0A1I4CHL6"/>
<keyword evidence="5 6" id="KW-0472">Membrane</keyword>
<evidence type="ECO:0000256" key="3">
    <source>
        <dbReference type="ARBA" id="ARBA00022692"/>
    </source>
</evidence>
<reference evidence="9" key="1">
    <citation type="submission" date="2016-10" db="EMBL/GenBank/DDBJ databases">
        <authorList>
            <person name="Varghese N."/>
            <person name="Submissions S."/>
        </authorList>
    </citation>
    <scope>NUCLEOTIDE SEQUENCE [LARGE SCALE GENOMIC DNA]</scope>
    <source>
        <strain evidence="9">CGMCC 1.7738</strain>
    </source>
</reference>
<feature type="transmembrane region" description="Helical" evidence="6">
    <location>
        <begin position="188"/>
        <end position="207"/>
    </location>
</feature>
<accession>A0A1I4CHL6</accession>
<feature type="transmembrane region" description="Helical" evidence="6">
    <location>
        <begin position="6"/>
        <end position="24"/>
    </location>
</feature>
<evidence type="ECO:0000256" key="1">
    <source>
        <dbReference type="ARBA" id="ARBA00004651"/>
    </source>
</evidence>
<keyword evidence="2" id="KW-1003">Cell membrane</keyword>
<dbReference type="STRING" id="553466.SAMN04487950_1191"/>
<feature type="transmembrane region" description="Helical" evidence="6">
    <location>
        <begin position="69"/>
        <end position="95"/>
    </location>
</feature>
<organism evidence="8 9">
    <name type="scientific">Halogranum rubrum</name>
    <dbReference type="NCBI Taxonomy" id="553466"/>
    <lineage>
        <taxon>Archaea</taxon>
        <taxon>Methanobacteriati</taxon>
        <taxon>Methanobacteriota</taxon>
        <taxon>Stenosarchaea group</taxon>
        <taxon>Halobacteria</taxon>
        <taxon>Halobacteriales</taxon>
        <taxon>Haloferacaceae</taxon>
    </lineage>
</organism>
<dbReference type="RefSeq" id="WP_089866959.1">
    <property type="nucleotide sequence ID" value="NZ_FOTC01000001.1"/>
</dbReference>
<dbReference type="InterPro" id="IPR015414">
    <property type="entry name" value="TMEM64"/>
</dbReference>
<dbReference type="Pfam" id="PF09335">
    <property type="entry name" value="VTT_dom"/>
    <property type="match status" value="1"/>
</dbReference>
<proteinExistence type="predicted"/>
<feature type="transmembrane region" description="Helical" evidence="6">
    <location>
        <begin position="36"/>
        <end position="57"/>
    </location>
</feature>
<dbReference type="EMBL" id="FOTC01000001">
    <property type="protein sequence ID" value="SFK80738.1"/>
    <property type="molecule type" value="Genomic_DNA"/>
</dbReference>
<evidence type="ECO:0000313" key="8">
    <source>
        <dbReference type="EMBL" id="SFK80738.1"/>
    </source>
</evidence>
<evidence type="ECO:0000313" key="9">
    <source>
        <dbReference type="Proteomes" id="UP000199607"/>
    </source>
</evidence>
<feature type="domain" description="VTT" evidence="7">
    <location>
        <begin position="59"/>
        <end position="169"/>
    </location>
</feature>
<dbReference type="PANTHER" id="PTHR12677">
    <property type="entry name" value="GOLGI APPARATUS MEMBRANE PROTEIN TVP38-RELATED"/>
    <property type="match status" value="1"/>
</dbReference>
<protein>
    <submittedName>
        <fullName evidence="8">Uncharacterized membrane protein YdjX, TVP38/TMEM64 family, SNARE-associated domain</fullName>
    </submittedName>
</protein>
<keyword evidence="4 6" id="KW-1133">Transmembrane helix</keyword>
<dbReference type="PANTHER" id="PTHR12677:SF59">
    <property type="entry name" value="GOLGI APPARATUS MEMBRANE PROTEIN TVP38-RELATED"/>
    <property type="match status" value="1"/>
</dbReference>
<name>A0A1I4CHL6_9EURY</name>
<dbReference type="InterPro" id="IPR032816">
    <property type="entry name" value="VTT_dom"/>
</dbReference>
<dbReference type="Proteomes" id="UP000199607">
    <property type="component" value="Unassembled WGS sequence"/>
</dbReference>
<keyword evidence="3 6" id="KW-0812">Transmembrane</keyword>
<comment type="subcellular location">
    <subcellularLocation>
        <location evidence="1">Cell membrane</location>
        <topology evidence="1">Multi-pass membrane protein</topology>
    </subcellularLocation>
</comment>
<sequence>MNRRVRLALGGAVGLVVVLGLFLTSPAAFLSRLSWVAANPLLFAAVLLVVSVVRPFLAWPTTLLAVAAGYAYGLAVGLPFALLLMTVTALPPFLLARRARGTGRMTTVSEQFVERTGDFRSVAASRFLPAPSDVVSVAAGVANVSLVPFLLGTAVGELPWAIAGVFLGSSLDGLSGLSADSLASVVDVRLVAAVALVGLVVLAGPLYRHVTSQET</sequence>
<evidence type="ECO:0000256" key="6">
    <source>
        <dbReference type="SAM" id="Phobius"/>
    </source>
</evidence>
<evidence type="ECO:0000256" key="4">
    <source>
        <dbReference type="ARBA" id="ARBA00022989"/>
    </source>
</evidence>
<gene>
    <name evidence="8" type="ORF">SAMN04487950_1191</name>
</gene>
<evidence type="ECO:0000256" key="2">
    <source>
        <dbReference type="ARBA" id="ARBA00022475"/>
    </source>
</evidence>